<dbReference type="EMBL" id="NWSH01006429">
    <property type="protein sequence ID" value="PCG63440.1"/>
    <property type="molecule type" value="Genomic_DNA"/>
</dbReference>
<evidence type="ECO:0000256" key="1">
    <source>
        <dbReference type="PROSITE-ProRule" id="PRU00371"/>
    </source>
</evidence>
<feature type="compositionally biased region" description="Polar residues" evidence="2">
    <location>
        <begin position="150"/>
        <end position="164"/>
    </location>
</feature>
<evidence type="ECO:0000259" key="3">
    <source>
        <dbReference type="PROSITE" id="PS51031"/>
    </source>
</evidence>
<dbReference type="PROSITE" id="PS51031">
    <property type="entry name" value="BESS"/>
    <property type="match status" value="1"/>
</dbReference>
<dbReference type="Pfam" id="PF02944">
    <property type="entry name" value="BESS"/>
    <property type="match status" value="1"/>
</dbReference>
<accession>A0A2A4IWD0</accession>
<gene>
    <name evidence="4" type="ORF">B5V51_12303</name>
</gene>
<reference evidence="4" key="1">
    <citation type="submission" date="2017-09" db="EMBL/GenBank/DDBJ databases">
        <title>Contemporary evolution of a Lepidopteran species, Heliothis virescens, in response to modern agricultural practices.</title>
        <authorList>
            <person name="Fritz M.L."/>
            <person name="Deyonke A.M."/>
            <person name="Papanicolaou A."/>
            <person name="Micinski S."/>
            <person name="Westbrook J."/>
            <person name="Gould F."/>
        </authorList>
    </citation>
    <scope>NUCLEOTIDE SEQUENCE [LARGE SCALE GENOMIC DNA]</scope>
    <source>
        <strain evidence="4">HvINT-</strain>
        <tissue evidence="4">Whole body</tissue>
    </source>
</reference>
<evidence type="ECO:0000256" key="2">
    <source>
        <dbReference type="SAM" id="MobiDB-lite"/>
    </source>
</evidence>
<name>A0A2A4IWD0_HELVI</name>
<dbReference type="GO" id="GO:0003677">
    <property type="term" value="F:DNA binding"/>
    <property type="evidence" value="ECO:0007669"/>
    <property type="project" value="InterPro"/>
</dbReference>
<feature type="compositionally biased region" description="Polar residues" evidence="2">
    <location>
        <begin position="128"/>
        <end position="141"/>
    </location>
</feature>
<comment type="subcellular location">
    <subcellularLocation>
        <location evidence="1">Nucleus</location>
    </subcellularLocation>
</comment>
<evidence type="ECO:0000313" key="4">
    <source>
        <dbReference type="EMBL" id="PCG63440.1"/>
    </source>
</evidence>
<sequence length="296" mass="33719">MILRWTLAHLVPHLQKVCIPCWLAATRETRRLEVQDSNRPARVMDAALSSLEDPEIPEPPPMPAPTPQPQQALRVQSKINSQKYKRVAAISRHYTVEIPEIDQVETSEMDQVETPEMDQIEEVMENQEPVSESVNAGSLASGNLIPRNRFPTTTDDSESGSSRASEFRQRQRQAKKTELTLFQLKMIQVEKQKIQAFNEKNKEQDDEDMLFLKSLAPYFKYLTPVQKLRLKSKIQTFIADEISLTTSSTSSTPISQSILPSSVNASHHSMSSVRNYYENDPLGLHEYDTELSVNDY</sequence>
<comment type="caution">
    <text evidence="4">The sequence shown here is derived from an EMBL/GenBank/DDBJ whole genome shotgun (WGS) entry which is preliminary data.</text>
</comment>
<dbReference type="AlphaFoldDB" id="A0A2A4IWD0"/>
<proteinExistence type="predicted"/>
<dbReference type="InterPro" id="IPR004210">
    <property type="entry name" value="BESS_motif"/>
</dbReference>
<protein>
    <recommendedName>
        <fullName evidence="3">BESS domain-containing protein</fullName>
    </recommendedName>
</protein>
<feature type="region of interest" description="Disordered" evidence="2">
    <location>
        <begin position="124"/>
        <end position="172"/>
    </location>
</feature>
<feature type="domain" description="BESS" evidence="3">
    <location>
        <begin position="205"/>
        <end position="244"/>
    </location>
</feature>
<organism evidence="4">
    <name type="scientific">Heliothis virescens</name>
    <name type="common">Tobacco budworm moth</name>
    <dbReference type="NCBI Taxonomy" id="7102"/>
    <lineage>
        <taxon>Eukaryota</taxon>
        <taxon>Metazoa</taxon>
        <taxon>Ecdysozoa</taxon>
        <taxon>Arthropoda</taxon>
        <taxon>Hexapoda</taxon>
        <taxon>Insecta</taxon>
        <taxon>Pterygota</taxon>
        <taxon>Neoptera</taxon>
        <taxon>Endopterygota</taxon>
        <taxon>Lepidoptera</taxon>
        <taxon>Glossata</taxon>
        <taxon>Ditrysia</taxon>
        <taxon>Noctuoidea</taxon>
        <taxon>Noctuidae</taxon>
        <taxon>Heliothinae</taxon>
        <taxon>Heliothis</taxon>
    </lineage>
</organism>
<dbReference type="GO" id="GO:0005634">
    <property type="term" value="C:nucleus"/>
    <property type="evidence" value="ECO:0007669"/>
    <property type="project" value="UniProtKB-SubCell"/>
</dbReference>
<keyword evidence="1" id="KW-0539">Nucleus</keyword>